<dbReference type="InterPro" id="IPR006311">
    <property type="entry name" value="TAT_signal"/>
</dbReference>
<proteinExistence type="predicted"/>
<feature type="signal peptide" evidence="2">
    <location>
        <begin position="1"/>
        <end position="32"/>
    </location>
</feature>
<sequence length="164" mass="16203">MTLEASRPGPLSRRRFLALTAGLAAAAPLAAACTSASESAGPDPLVALATRARADADLARAVANTHPDLAAAAGVVAADRTAHAEALEREVRRVQPEGAPAPSGTASAAPGAPASPTAAETGLVEALRAAEKEAKDVVVAVPRYRAGLVGSVAASCASLREVLA</sequence>
<comment type="caution">
    <text evidence="3">The sequence shown here is derived from an EMBL/GenBank/DDBJ whole genome shotgun (WGS) entry which is preliminary data.</text>
</comment>
<dbReference type="PROSITE" id="PS51318">
    <property type="entry name" value="TAT"/>
    <property type="match status" value="1"/>
</dbReference>
<feature type="chain" id="PRO_5035239176" evidence="2">
    <location>
        <begin position="33"/>
        <end position="164"/>
    </location>
</feature>
<evidence type="ECO:0000256" key="1">
    <source>
        <dbReference type="SAM" id="MobiDB-lite"/>
    </source>
</evidence>
<reference evidence="3" key="1">
    <citation type="journal article" date="2014" name="Int. J. Syst. Evol. Microbiol.">
        <title>Complete genome sequence of Corynebacterium casei LMG S-19264T (=DSM 44701T), isolated from a smear-ripened cheese.</title>
        <authorList>
            <consortium name="US DOE Joint Genome Institute (JGI-PGF)"/>
            <person name="Walter F."/>
            <person name="Albersmeier A."/>
            <person name="Kalinowski J."/>
            <person name="Ruckert C."/>
        </authorList>
    </citation>
    <scope>NUCLEOTIDE SEQUENCE</scope>
    <source>
        <strain evidence="3">CGMCC 4.5737</strain>
    </source>
</reference>
<gene>
    <name evidence="3" type="ORF">GCM10012275_06850</name>
</gene>
<dbReference type="EMBL" id="BMMK01000002">
    <property type="protein sequence ID" value="GGM38518.1"/>
    <property type="molecule type" value="Genomic_DNA"/>
</dbReference>
<dbReference type="PROSITE" id="PS51257">
    <property type="entry name" value="PROKAR_LIPOPROTEIN"/>
    <property type="match status" value="1"/>
</dbReference>
<feature type="region of interest" description="Disordered" evidence="1">
    <location>
        <begin position="92"/>
        <end position="120"/>
    </location>
</feature>
<protein>
    <submittedName>
        <fullName evidence="3">Uncharacterized protein</fullName>
    </submittedName>
</protein>
<organism evidence="3 4">
    <name type="scientific">Longimycelium tulufanense</name>
    <dbReference type="NCBI Taxonomy" id="907463"/>
    <lineage>
        <taxon>Bacteria</taxon>
        <taxon>Bacillati</taxon>
        <taxon>Actinomycetota</taxon>
        <taxon>Actinomycetes</taxon>
        <taxon>Pseudonocardiales</taxon>
        <taxon>Pseudonocardiaceae</taxon>
        <taxon>Longimycelium</taxon>
    </lineage>
</organism>
<keyword evidence="4" id="KW-1185">Reference proteome</keyword>
<feature type="compositionally biased region" description="Low complexity" evidence="1">
    <location>
        <begin position="96"/>
        <end position="120"/>
    </location>
</feature>
<reference evidence="3" key="2">
    <citation type="submission" date="2020-09" db="EMBL/GenBank/DDBJ databases">
        <authorList>
            <person name="Sun Q."/>
            <person name="Zhou Y."/>
        </authorList>
    </citation>
    <scope>NUCLEOTIDE SEQUENCE</scope>
    <source>
        <strain evidence="3">CGMCC 4.5737</strain>
    </source>
</reference>
<accession>A0A8J3CAB4</accession>
<evidence type="ECO:0000313" key="3">
    <source>
        <dbReference type="EMBL" id="GGM38518.1"/>
    </source>
</evidence>
<dbReference type="Proteomes" id="UP000637578">
    <property type="component" value="Unassembled WGS sequence"/>
</dbReference>
<dbReference type="RefSeq" id="WP_229685943.1">
    <property type="nucleotide sequence ID" value="NZ_BMMK01000002.1"/>
</dbReference>
<evidence type="ECO:0000256" key="2">
    <source>
        <dbReference type="SAM" id="SignalP"/>
    </source>
</evidence>
<name>A0A8J3CAB4_9PSEU</name>
<dbReference type="AlphaFoldDB" id="A0A8J3CAB4"/>
<evidence type="ECO:0000313" key="4">
    <source>
        <dbReference type="Proteomes" id="UP000637578"/>
    </source>
</evidence>
<keyword evidence="2" id="KW-0732">Signal</keyword>